<accession>A0ABP3WXX3</accession>
<protein>
    <recommendedName>
        <fullName evidence="5">Dual-action ribosomal maturation protein DarP</fullName>
    </recommendedName>
    <alternativeName>
        <fullName evidence="5">Large ribosomal subunit assembly factor DarP</fullName>
    </alternativeName>
</protein>
<comment type="subcellular location">
    <subcellularLocation>
        <location evidence="5">Cytoplasm</location>
    </subcellularLocation>
    <text evidence="5">Associates with late stage pre-50S ribosomal subunits.</text>
</comment>
<gene>
    <name evidence="7" type="primary">yjgA</name>
    <name evidence="5" type="synonym">darP</name>
    <name evidence="7" type="ORF">GCM10009114_19030</name>
</gene>
<dbReference type="InterPro" id="IPR023153">
    <property type="entry name" value="DarP_sf"/>
</dbReference>
<sequence length="173" mass="19957">MSDSNLSNQDSQAEIKSKTQLKQESTELQKLGEQLVELGQSALAKIPLDDELAEAVDLARKINRKKDGFRRQLQLIGKMMRHRDVQPIKVALHQLQMAHHQQTQKFHHIEEARDKVLLGDDGIMQLLNEHPDLDRQKLRQLSRQAKKQQETNKPPKAAREIFQYLKDNIAASE</sequence>
<dbReference type="HAMAP" id="MF_00765">
    <property type="entry name" value="DarP"/>
    <property type="match status" value="1"/>
</dbReference>
<comment type="caution">
    <text evidence="7">The sequence shown here is derived from an EMBL/GenBank/DDBJ whole genome shotgun (WGS) entry which is preliminary data.</text>
</comment>
<comment type="similarity">
    <text evidence="5">Belongs to the DarP family.</text>
</comment>
<dbReference type="CDD" id="cd16331">
    <property type="entry name" value="YjgA-like"/>
    <property type="match status" value="1"/>
</dbReference>
<dbReference type="EMBL" id="BAAAFD010000004">
    <property type="protein sequence ID" value="GAA0856570.1"/>
    <property type="molecule type" value="Genomic_DNA"/>
</dbReference>
<evidence type="ECO:0000256" key="4">
    <source>
        <dbReference type="ARBA" id="ARBA00022884"/>
    </source>
</evidence>
<keyword evidence="8" id="KW-1185">Reference proteome</keyword>
<feature type="region of interest" description="Disordered" evidence="6">
    <location>
        <begin position="1"/>
        <end position="24"/>
    </location>
</feature>
<dbReference type="Gene3D" id="1.10.60.30">
    <property type="entry name" value="PSPTO4464-like domains"/>
    <property type="match status" value="2"/>
</dbReference>
<dbReference type="InterPro" id="IPR006839">
    <property type="entry name" value="DarP"/>
</dbReference>
<reference evidence="8" key="1">
    <citation type="journal article" date="2019" name="Int. J. Syst. Evol. Microbiol.">
        <title>The Global Catalogue of Microorganisms (GCM) 10K type strain sequencing project: providing services to taxonomists for standard genome sequencing and annotation.</title>
        <authorList>
            <consortium name="The Broad Institute Genomics Platform"/>
            <consortium name="The Broad Institute Genome Sequencing Center for Infectious Disease"/>
            <person name="Wu L."/>
            <person name="Ma J."/>
        </authorList>
    </citation>
    <scope>NUCLEOTIDE SEQUENCE [LARGE SCALE GENOMIC DNA]</scope>
    <source>
        <strain evidence="8">JCM 15896</strain>
    </source>
</reference>
<evidence type="ECO:0000256" key="1">
    <source>
        <dbReference type="ARBA" id="ARBA00022490"/>
    </source>
</evidence>
<keyword evidence="3 5" id="KW-0699">rRNA-binding</keyword>
<dbReference type="Pfam" id="PF04751">
    <property type="entry name" value="DarP"/>
    <property type="match status" value="1"/>
</dbReference>
<dbReference type="NCBIfam" id="NF003593">
    <property type="entry name" value="PRK05255.1-1"/>
    <property type="match status" value="1"/>
</dbReference>
<dbReference type="SUPFAM" id="SSF158710">
    <property type="entry name" value="PSPTO4464-like"/>
    <property type="match status" value="1"/>
</dbReference>
<dbReference type="PIRSF" id="PIRSF016183">
    <property type="entry name" value="UCP016183"/>
    <property type="match status" value="1"/>
</dbReference>
<evidence type="ECO:0000256" key="6">
    <source>
        <dbReference type="SAM" id="MobiDB-lite"/>
    </source>
</evidence>
<dbReference type="RefSeq" id="WP_343859175.1">
    <property type="nucleotide sequence ID" value="NZ_BAAAFD010000004.1"/>
</dbReference>
<evidence type="ECO:0000313" key="7">
    <source>
        <dbReference type="EMBL" id="GAA0856570.1"/>
    </source>
</evidence>
<keyword evidence="4 5" id="KW-0694">RNA-binding</keyword>
<dbReference type="Proteomes" id="UP001500359">
    <property type="component" value="Unassembled WGS sequence"/>
</dbReference>
<feature type="region of interest" description="Disordered" evidence="6">
    <location>
        <begin position="139"/>
        <end position="159"/>
    </location>
</feature>
<proteinExistence type="inferred from homology"/>
<organism evidence="7 8">
    <name type="scientific">Aliiglaciecola litoralis</name>
    <dbReference type="NCBI Taxonomy" id="582857"/>
    <lineage>
        <taxon>Bacteria</taxon>
        <taxon>Pseudomonadati</taxon>
        <taxon>Pseudomonadota</taxon>
        <taxon>Gammaproteobacteria</taxon>
        <taxon>Alteromonadales</taxon>
        <taxon>Alteromonadaceae</taxon>
        <taxon>Aliiglaciecola</taxon>
    </lineage>
</organism>
<comment type="function">
    <text evidence="5">Member of a network of 50S ribosomal subunit biogenesis factors which assembles along the 30S-50S interface, preventing incorrect 23S rRNA structures from forming. Promotes peptidyl transferase center (PTC) maturation.</text>
</comment>
<evidence type="ECO:0000313" key="8">
    <source>
        <dbReference type="Proteomes" id="UP001500359"/>
    </source>
</evidence>
<keyword evidence="1 5" id="KW-0963">Cytoplasm</keyword>
<evidence type="ECO:0000256" key="5">
    <source>
        <dbReference type="HAMAP-Rule" id="MF_00765"/>
    </source>
</evidence>
<dbReference type="PANTHER" id="PTHR38101">
    <property type="entry name" value="UPF0307 PROTEIN YJGA"/>
    <property type="match status" value="1"/>
</dbReference>
<keyword evidence="2 5" id="KW-0690">Ribosome biogenesis</keyword>
<evidence type="ECO:0000256" key="2">
    <source>
        <dbReference type="ARBA" id="ARBA00022517"/>
    </source>
</evidence>
<name>A0ABP3WXX3_9ALTE</name>
<dbReference type="PANTHER" id="PTHR38101:SF1">
    <property type="entry name" value="UPF0307 PROTEIN YJGA"/>
    <property type="match status" value="1"/>
</dbReference>
<evidence type="ECO:0000256" key="3">
    <source>
        <dbReference type="ARBA" id="ARBA00022730"/>
    </source>
</evidence>